<sequence length="117" mass="13627">MSNIRIMYGAQAAKIAAMLHISLDKAQAVIDAFWDSNFGLKGRKEWLENFWEATGKRYIPGLDGRKIWTRSKHSLLNAFQQNGGASLFDLVGILLHWELIKRGWYDDDVRRLIYYHK</sequence>
<name>A0A9E6Z0H0_9CAUD</name>
<dbReference type="EMBL" id="OM835951">
    <property type="protein sequence ID" value="UNI73482.1"/>
    <property type="molecule type" value="Genomic_DNA"/>
</dbReference>
<reference evidence="1" key="1">
    <citation type="submission" date="2022-02" db="EMBL/GenBank/DDBJ databases">
        <authorList>
            <person name="Kim D."/>
            <person name="Kim Y."/>
            <person name="Lee S.-M."/>
            <person name="Kim H."/>
            <person name="Nong L.K."/>
        </authorList>
    </citation>
    <scope>NUCLEOTIDE SEQUENCE</scope>
</reference>
<proteinExistence type="predicted"/>
<dbReference type="SUPFAM" id="SSF56672">
    <property type="entry name" value="DNA/RNA polymerases"/>
    <property type="match status" value="1"/>
</dbReference>
<accession>A0A9E6Z0H0</accession>
<organism evidence="1">
    <name type="scientific">Klebsiella phage KP12</name>
    <dbReference type="NCBI Taxonomy" id="2923374"/>
    <lineage>
        <taxon>Viruses</taxon>
        <taxon>Duplodnaviria</taxon>
        <taxon>Heunggongvirae</taxon>
        <taxon>Uroviricota</taxon>
        <taxon>Caudoviricetes</taxon>
        <taxon>Vequintavirinae</taxon>
    </lineage>
</organism>
<gene>
    <name evidence="1" type="ORF">KP12_72</name>
</gene>
<protein>
    <submittedName>
        <fullName evidence="1">DNA polymerase</fullName>
    </submittedName>
</protein>
<dbReference type="InterPro" id="IPR043502">
    <property type="entry name" value="DNA/RNA_pol_sf"/>
</dbReference>
<evidence type="ECO:0000313" key="1">
    <source>
        <dbReference type="EMBL" id="UNI73482.1"/>
    </source>
</evidence>
<dbReference type="Gene3D" id="3.30.70.370">
    <property type="match status" value="1"/>
</dbReference>